<comment type="caution">
    <text evidence="7">The sequence shown here is derived from an EMBL/GenBank/DDBJ whole genome shotgun (WGS) entry which is preliminary data.</text>
</comment>
<evidence type="ECO:0000313" key="8">
    <source>
        <dbReference type="Proteomes" id="UP000271925"/>
    </source>
</evidence>
<dbReference type="InterPro" id="IPR036388">
    <property type="entry name" value="WH-like_DNA-bd_sf"/>
</dbReference>
<accession>A0A3P1BIE3</accession>
<comment type="similarity">
    <text evidence="1">Belongs to the sigma-70 factor family. ECF subfamily.</text>
</comment>
<dbReference type="Pfam" id="PF04542">
    <property type="entry name" value="Sigma70_r2"/>
    <property type="match status" value="1"/>
</dbReference>
<evidence type="ECO:0000259" key="6">
    <source>
        <dbReference type="Pfam" id="PF08281"/>
    </source>
</evidence>
<evidence type="ECO:0000259" key="5">
    <source>
        <dbReference type="Pfam" id="PF04542"/>
    </source>
</evidence>
<dbReference type="RefSeq" id="WP_124877221.1">
    <property type="nucleotide sequence ID" value="NZ_RQJO01000010.1"/>
</dbReference>
<dbReference type="PANTHER" id="PTHR43133">
    <property type="entry name" value="RNA POLYMERASE ECF-TYPE SIGMA FACTO"/>
    <property type="match status" value="1"/>
</dbReference>
<dbReference type="SUPFAM" id="SSF88946">
    <property type="entry name" value="Sigma2 domain of RNA polymerase sigma factors"/>
    <property type="match status" value="1"/>
</dbReference>
<dbReference type="PANTHER" id="PTHR43133:SF46">
    <property type="entry name" value="RNA POLYMERASE SIGMA-70 FACTOR ECF SUBFAMILY"/>
    <property type="match status" value="1"/>
</dbReference>
<evidence type="ECO:0000256" key="2">
    <source>
        <dbReference type="ARBA" id="ARBA00023015"/>
    </source>
</evidence>
<dbReference type="Gene3D" id="1.10.1740.10">
    <property type="match status" value="1"/>
</dbReference>
<gene>
    <name evidence="7" type="ORF">EHT25_21400</name>
</gene>
<dbReference type="Pfam" id="PF08281">
    <property type="entry name" value="Sigma70_r4_2"/>
    <property type="match status" value="1"/>
</dbReference>
<dbReference type="SUPFAM" id="SSF88659">
    <property type="entry name" value="Sigma3 and sigma4 domains of RNA polymerase sigma factors"/>
    <property type="match status" value="1"/>
</dbReference>
<dbReference type="InterPro" id="IPR039425">
    <property type="entry name" value="RNA_pol_sigma-70-like"/>
</dbReference>
<keyword evidence="8" id="KW-1185">Reference proteome</keyword>
<dbReference type="OrthoDB" id="9150024at2"/>
<dbReference type="GO" id="GO:0003677">
    <property type="term" value="F:DNA binding"/>
    <property type="evidence" value="ECO:0007669"/>
    <property type="project" value="InterPro"/>
</dbReference>
<proteinExistence type="inferred from homology"/>
<dbReference type="GO" id="GO:0016987">
    <property type="term" value="F:sigma factor activity"/>
    <property type="evidence" value="ECO:0007669"/>
    <property type="project" value="UniProtKB-KW"/>
</dbReference>
<dbReference type="InterPro" id="IPR013324">
    <property type="entry name" value="RNA_pol_sigma_r3/r4-like"/>
</dbReference>
<name>A0A3P1BIE3_9BACT</name>
<keyword evidence="2" id="KW-0805">Transcription regulation</keyword>
<feature type="domain" description="RNA polymerase sigma-70 region 2" evidence="5">
    <location>
        <begin position="29"/>
        <end position="96"/>
    </location>
</feature>
<feature type="domain" description="RNA polymerase sigma factor 70 region 4 type 2" evidence="6">
    <location>
        <begin position="133"/>
        <end position="181"/>
    </location>
</feature>
<dbReference type="AlphaFoldDB" id="A0A3P1BIE3"/>
<protein>
    <submittedName>
        <fullName evidence="7">Sigma-70 family RNA polymerase sigma factor</fullName>
    </submittedName>
</protein>
<keyword evidence="3" id="KW-0731">Sigma factor</keyword>
<evidence type="ECO:0000256" key="3">
    <source>
        <dbReference type="ARBA" id="ARBA00023082"/>
    </source>
</evidence>
<dbReference type="Gene3D" id="1.10.10.10">
    <property type="entry name" value="Winged helix-like DNA-binding domain superfamily/Winged helix DNA-binding domain"/>
    <property type="match status" value="1"/>
</dbReference>
<evidence type="ECO:0000256" key="4">
    <source>
        <dbReference type="ARBA" id="ARBA00023163"/>
    </source>
</evidence>
<dbReference type="InterPro" id="IPR014284">
    <property type="entry name" value="RNA_pol_sigma-70_dom"/>
</dbReference>
<dbReference type="InterPro" id="IPR013325">
    <property type="entry name" value="RNA_pol_sigma_r2"/>
</dbReference>
<evidence type="ECO:0000313" key="7">
    <source>
        <dbReference type="EMBL" id="RRB00755.1"/>
    </source>
</evidence>
<dbReference type="EMBL" id="RQJO01000010">
    <property type="protein sequence ID" value="RRB00755.1"/>
    <property type="molecule type" value="Genomic_DNA"/>
</dbReference>
<reference evidence="7 8" key="1">
    <citation type="submission" date="2018-11" db="EMBL/GenBank/DDBJ databases">
        <authorList>
            <person name="Zhou Z."/>
            <person name="Wang G."/>
        </authorList>
    </citation>
    <scope>NUCLEOTIDE SEQUENCE [LARGE SCALE GENOMIC DNA]</scope>
    <source>
        <strain evidence="7 8">KCTC52004</strain>
    </source>
</reference>
<dbReference type="InterPro" id="IPR007627">
    <property type="entry name" value="RNA_pol_sigma70_r2"/>
</dbReference>
<dbReference type="NCBIfam" id="TIGR02937">
    <property type="entry name" value="sigma70-ECF"/>
    <property type="match status" value="1"/>
</dbReference>
<dbReference type="Proteomes" id="UP000271925">
    <property type="component" value="Unassembled WGS sequence"/>
</dbReference>
<keyword evidence="4" id="KW-0804">Transcription</keyword>
<evidence type="ECO:0000256" key="1">
    <source>
        <dbReference type="ARBA" id="ARBA00010641"/>
    </source>
</evidence>
<organism evidence="7 8">
    <name type="scientific">Larkinella rosea</name>
    <dbReference type="NCBI Taxonomy" id="2025312"/>
    <lineage>
        <taxon>Bacteria</taxon>
        <taxon>Pseudomonadati</taxon>
        <taxon>Bacteroidota</taxon>
        <taxon>Cytophagia</taxon>
        <taxon>Cytophagales</taxon>
        <taxon>Spirosomataceae</taxon>
        <taxon>Larkinella</taxon>
    </lineage>
</organism>
<sequence>MLNRNPVLSDDLELWQRFKQGNCRAFEALMSKYGRMLFSYGSKYSPDKEFVKDCIQDLFLELWQKRDSLNDAVAVKAYLLASLRRRIHRALENQRWQSGTPLDCVEHFSVEFSVEESLVEDETSRSVVYKVKYLIDQLPNRQQEVVYLKFFQELDREHISEVMSIAPQSVSNLLQAAIRQLKSQWKAELLLVSLVNGLIDSALPGFFS</sequence>
<dbReference type="GO" id="GO:0006352">
    <property type="term" value="P:DNA-templated transcription initiation"/>
    <property type="evidence" value="ECO:0007669"/>
    <property type="project" value="InterPro"/>
</dbReference>
<dbReference type="InterPro" id="IPR013249">
    <property type="entry name" value="RNA_pol_sigma70_r4_t2"/>
</dbReference>